<dbReference type="InterPro" id="IPR018866">
    <property type="entry name" value="Znf-4CXXC_R1"/>
</dbReference>
<gene>
    <name evidence="12" type="ORF">PVL29_026489</name>
</gene>
<dbReference type="EMBL" id="JARBHA010000020">
    <property type="protein sequence ID" value="KAJ9669950.1"/>
    <property type="molecule type" value="Genomic_DNA"/>
</dbReference>
<feature type="compositionally biased region" description="Basic and acidic residues" evidence="10">
    <location>
        <begin position="289"/>
        <end position="301"/>
    </location>
</feature>
<feature type="compositionally biased region" description="Polar residues" evidence="10">
    <location>
        <begin position="8"/>
        <end position="31"/>
    </location>
</feature>
<name>A0AA38YGE3_VITRO</name>
<keyword evidence="8" id="KW-0804">Transcription</keyword>
<comment type="subcellular location">
    <subcellularLocation>
        <location evidence="2">Cytoplasm</location>
    </subcellularLocation>
    <subcellularLocation>
        <location evidence="1">Nucleus</location>
    </subcellularLocation>
</comment>
<dbReference type="AlphaFoldDB" id="A0AA38YGE3"/>
<feature type="domain" description="Zinc-finger" evidence="11">
    <location>
        <begin position="163"/>
        <end position="259"/>
    </location>
</feature>
<dbReference type="GO" id="GO:0005737">
    <property type="term" value="C:cytoplasm"/>
    <property type="evidence" value="ECO:0007669"/>
    <property type="project" value="UniProtKB-SubCell"/>
</dbReference>
<dbReference type="GO" id="GO:0006355">
    <property type="term" value="P:regulation of DNA-templated transcription"/>
    <property type="evidence" value="ECO:0007669"/>
    <property type="project" value="InterPro"/>
</dbReference>
<evidence type="ECO:0000256" key="8">
    <source>
        <dbReference type="ARBA" id="ARBA00023163"/>
    </source>
</evidence>
<evidence type="ECO:0000259" key="11">
    <source>
        <dbReference type="Pfam" id="PF10497"/>
    </source>
</evidence>
<reference evidence="12 13" key="1">
    <citation type="journal article" date="2023" name="BMC Biotechnol.">
        <title>Vitis rotundifolia cv Carlos genome sequencing.</title>
        <authorList>
            <person name="Huff M."/>
            <person name="Hulse-Kemp A."/>
            <person name="Scheffler B."/>
            <person name="Youngblood R."/>
            <person name="Simpson S."/>
            <person name="Babiker E."/>
            <person name="Staton M."/>
        </authorList>
    </citation>
    <scope>NUCLEOTIDE SEQUENCE [LARGE SCALE GENOMIC DNA]</scope>
    <source>
        <tissue evidence="12">Leaf</tissue>
    </source>
</reference>
<dbReference type="Pfam" id="PF10497">
    <property type="entry name" value="zf-4CXXC_R1"/>
    <property type="match status" value="1"/>
</dbReference>
<feature type="region of interest" description="Disordered" evidence="10">
    <location>
        <begin position="1"/>
        <end position="40"/>
    </location>
</feature>
<dbReference type="InterPro" id="IPR040221">
    <property type="entry name" value="CDCA7/CDA7L"/>
</dbReference>
<evidence type="ECO:0000256" key="7">
    <source>
        <dbReference type="ARBA" id="ARBA00023015"/>
    </source>
</evidence>
<keyword evidence="5" id="KW-0597">Phosphoprotein</keyword>
<keyword evidence="3" id="KW-0963">Cytoplasm</keyword>
<dbReference type="PANTHER" id="PTHR31169:SF23">
    <property type="entry name" value="OS03G0572250 PROTEIN"/>
    <property type="match status" value="1"/>
</dbReference>
<keyword evidence="7" id="KW-0805">Transcription regulation</keyword>
<evidence type="ECO:0000256" key="6">
    <source>
        <dbReference type="ARBA" id="ARBA00022843"/>
    </source>
</evidence>
<evidence type="ECO:0000313" key="13">
    <source>
        <dbReference type="Proteomes" id="UP001168098"/>
    </source>
</evidence>
<keyword evidence="9" id="KW-0539">Nucleus</keyword>
<feature type="compositionally biased region" description="Basic and acidic residues" evidence="10">
    <location>
        <begin position="343"/>
        <end position="369"/>
    </location>
</feature>
<proteinExistence type="predicted"/>
<feature type="region of interest" description="Disordered" evidence="10">
    <location>
        <begin position="335"/>
        <end position="462"/>
    </location>
</feature>
<dbReference type="GO" id="GO:0005634">
    <property type="term" value="C:nucleus"/>
    <property type="evidence" value="ECO:0007669"/>
    <property type="project" value="UniProtKB-SubCell"/>
</dbReference>
<feature type="compositionally biased region" description="Basic and acidic residues" evidence="10">
    <location>
        <begin position="116"/>
        <end position="128"/>
    </location>
</feature>
<sequence>METEGKTLETSGSPCHQISNGEGQTDQTQKISDYEQSREERIKENLQRMQKLGIVDLSLQVKSFLTPKRAPKNSSNRKPPRPSPLPPSEPPRRSSRLQNVTPVSYSEEPILKRKRSSEDEGIFLKEGPKPEFYTEEHEELLGSTERSWELFVDGCGNDGKRIYDSITGKTCHQCRQKTLGLRTHCSQCNMVQGQFCGDCLYMRYGEHVLEANENPNWICPVCRGICNCSLCRTAKGWPPTGPLYKKITKLGFRSVAHYLIQTRRSQTNIEKDQGCKRSLPFPDMSLPPESKESPEVNDDHIGSPLAENEESPKVYDDHIGLPLTENEEFPKADEVQLGLPKPQSEDKKVDEHNSGKENDAHFSDDKHDNSSITLESRPKVKRKPAFATGPSPDSISLRLRQRKRNKSNVQSSKKSEEALDLKQVASNVCPESKSEFSLGHPASTTPSSDSIAGRLRSRRKTT</sequence>
<dbReference type="Proteomes" id="UP001168098">
    <property type="component" value="Unassembled WGS sequence"/>
</dbReference>
<keyword evidence="6" id="KW-0832">Ubl conjugation</keyword>
<protein>
    <recommendedName>
        <fullName evidence="11">Zinc-finger domain-containing protein</fullName>
    </recommendedName>
</protein>
<evidence type="ECO:0000256" key="10">
    <source>
        <dbReference type="SAM" id="MobiDB-lite"/>
    </source>
</evidence>
<evidence type="ECO:0000256" key="2">
    <source>
        <dbReference type="ARBA" id="ARBA00004496"/>
    </source>
</evidence>
<evidence type="ECO:0000256" key="1">
    <source>
        <dbReference type="ARBA" id="ARBA00004123"/>
    </source>
</evidence>
<keyword evidence="4" id="KW-1017">Isopeptide bond</keyword>
<organism evidence="12 13">
    <name type="scientific">Vitis rotundifolia</name>
    <name type="common">Muscadine grape</name>
    <dbReference type="NCBI Taxonomy" id="103349"/>
    <lineage>
        <taxon>Eukaryota</taxon>
        <taxon>Viridiplantae</taxon>
        <taxon>Streptophyta</taxon>
        <taxon>Embryophyta</taxon>
        <taxon>Tracheophyta</taxon>
        <taxon>Spermatophyta</taxon>
        <taxon>Magnoliopsida</taxon>
        <taxon>eudicotyledons</taxon>
        <taxon>Gunneridae</taxon>
        <taxon>Pentapetalae</taxon>
        <taxon>rosids</taxon>
        <taxon>Vitales</taxon>
        <taxon>Vitaceae</taxon>
        <taxon>Viteae</taxon>
        <taxon>Vitis</taxon>
    </lineage>
</organism>
<evidence type="ECO:0000256" key="3">
    <source>
        <dbReference type="ARBA" id="ARBA00022490"/>
    </source>
</evidence>
<accession>A0AA38YGE3</accession>
<evidence type="ECO:0000313" key="12">
    <source>
        <dbReference type="EMBL" id="KAJ9669950.1"/>
    </source>
</evidence>
<evidence type="ECO:0000256" key="9">
    <source>
        <dbReference type="ARBA" id="ARBA00023242"/>
    </source>
</evidence>
<comment type="caution">
    <text evidence="12">The sequence shown here is derived from an EMBL/GenBank/DDBJ whole genome shotgun (WGS) entry which is preliminary data.</text>
</comment>
<feature type="region of interest" description="Disordered" evidence="10">
    <location>
        <begin position="267"/>
        <end position="317"/>
    </location>
</feature>
<keyword evidence="13" id="KW-1185">Reference proteome</keyword>
<evidence type="ECO:0000256" key="5">
    <source>
        <dbReference type="ARBA" id="ARBA00022553"/>
    </source>
</evidence>
<evidence type="ECO:0000256" key="4">
    <source>
        <dbReference type="ARBA" id="ARBA00022499"/>
    </source>
</evidence>
<dbReference type="PANTHER" id="PTHR31169">
    <property type="entry name" value="OS05G0300700 PROTEIN"/>
    <property type="match status" value="1"/>
</dbReference>
<feature type="region of interest" description="Disordered" evidence="10">
    <location>
        <begin position="65"/>
        <end position="128"/>
    </location>
</feature>